<gene>
    <name evidence="1" type="ORF">BN2614_LOCUS2</name>
</gene>
<sequence length="99" mass="10545">QAPGQAPPLEAGGSSGLRVAGGAWMRWPLGPTWLTFLPQASPGRQRTEHRDPEVPAYLRHHVLSKSHEGERAAVISCMSQLPPGPQRAGLGTHLLSSPV</sequence>
<dbReference type="AlphaFoldDB" id="A0A9X9Q8C8"/>
<dbReference type="Proteomes" id="UP000269945">
    <property type="component" value="Unassembled WGS sequence"/>
</dbReference>
<protein>
    <submittedName>
        <fullName evidence="1">Uncharacterized protein</fullName>
    </submittedName>
</protein>
<name>A0A9X9Q8C8_GULGU</name>
<proteinExistence type="predicted"/>
<reference evidence="1 2" key="1">
    <citation type="submission" date="2018-10" db="EMBL/GenBank/DDBJ databases">
        <authorList>
            <person name="Ekblom R."/>
            <person name="Jareborg N."/>
        </authorList>
    </citation>
    <scope>NUCLEOTIDE SEQUENCE [LARGE SCALE GENOMIC DNA]</scope>
    <source>
        <tissue evidence="1">Muscle</tissue>
    </source>
</reference>
<evidence type="ECO:0000313" key="1">
    <source>
        <dbReference type="EMBL" id="VCX38967.1"/>
    </source>
</evidence>
<organism evidence="1 2">
    <name type="scientific">Gulo gulo</name>
    <name type="common">Wolverine</name>
    <name type="synonym">Gluton</name>
    <dbReference type="NCBI Taxonomy" id="48420"/>
    <lineage>
        <taxon>Eukaryota</taxon>
        <taxon>Metazoa</taxon>
        <taxon>Chordata</taxon>
        <taxon>Craniata</taxon>
        <taxon>Vertebrata</taxon>
        <taxon>Euteleostomi</taxon>
        <taxon>Mammalia</taxon>
        <taxon>Eutheria</taxon>
        <taxon>Laurasiatheria</taxon>
        <taxon>Carnivora</taxon>
        <taxon>Caniformia</taxon>
        <taxon>Musteloidea</taxon>
        <taxon>Mustelidae</taxon>
        <taxon>Guloninae</taxon>
        <taxon>Gulo</taxon>
    </lineage>
</organism>
<evidence type="ECO:0000313" key="2">
    <source>
        <dbReference type="Proteomes" id="UP000269945"/>
    </source>
</evidence>
<dbReference type="EMBL" id="CYRY02044153">
    <property type="protein sequence ID" value="VCX38967.1"/>
    <property type="molecule type" value="Genomic_DNA"/>
</dbReference>
<accession>A0A9X9Q8C8</accession>
<keyword evidence="2" id="KW-1185">Reference proteome</keyword>
<feature type="non-terminal residue" evidence="1">
    <location>
        <position position="1"/>
    </location>
</feature>
<comment type="caution">
    <text evidence="1">The sequence shown here is derived from an EMBL/GenBank/DDBJ whole genome shotgun (WGS) entry which is preliminary data.</text>
</comment>